<sequence>MSTLNQQTLADSGANERPLMLGKWNYIQWESRLMYGSDVTGHVRHSRLMDEFDKFAAKEGESLESVYERLTTLLLWIDGRVDIQTKNAGYLENDNRNAGRQNMNQAFNARNGNDESNQIVQRKKHGRMMFDLIENGPLVYPNVEEDWQTRPKKYSKLTEAQQLQDDCNVQATNIILHSLPPDQGEDLIDCINKVMAFLFAVASRFLALNNQLRMSSNPRNHATIQDRRVIVQQVQGRQTQSSDGTGNKGIATTSRGNYAAGQSRATIPNNLAFQTEDLDAYDSNGDDIYSAKAVLMANLSSCDSDVLSGVPYSDTYPNDMIDQDVQEILYYEQTYIDDYPDNEITKLHVEQASWLKHSNSNLDTSVKSHTPIRIEAPSELPKVSLVNESLKKLKYHHARFDKVVKKKTTSDAITAGAWGFEHTKACFVTEIIPFLKVLKDTFNAFDKTLQDEITEVQIIFNQMKADVDQCSVDKNTFEIKIKQLNIDNDQLLNQIMSQEIMHIAMNYVDIVDVKNSCVNECNKCLKVEIELLKKKDLIEKYVYDKLVKSYSTLVKHCISLELSTQLNQEIFQKDNSGENQNAPTFNQLFEINELKAQSQEKDTSVENSDLDAQLQEKVFAIAALKNKLRKLKGKNGVDTVVSTPIATTIAPGMFKLDIEPISHRLNNNRGAHEDYLKKTIEYTDTIRGLVERARKQNPSKRLLDSTCWITTNKEVSLKENTIPPVITPSPVLKVIQIVLWYLDFGCSKHMTDNRSQLINFVSKFLGTTRFGNDHIAKITGYGDYQMGNVTISHIYYVEGLGHNLFSVGQFCDSDLEAAFYKHTCFICDLEGLPKIKYHKDHLCSACALGKIKKHSHKPNVKESIQEKLYLLHMDLRGPMSIQSINRRKYILVINDDYSRFTWMKFLPSKDEVPEFVIKFLKMIKVRLNATVPNIKNDNGTEFVNQTLKAYYEEVRISHQTFVARTAQQNGVVERHNRPLVEIARPGPKLLTPGTINSGLMQNVPSLNPTSQTNQETPSPVIPIGVEEADHDIEVAHMDNNPYVDFSILESSFKESTSHVVIQNHVHSINQPLEHINKWTKDHSIDNGIGDPYRPISTRNQLQDEALFCYFDAFLSFVEPKSYKEALTKSYWIESTQEELNEFEHLEVWELVPRLDRVMIIPLKWIYKEEGIDFEDSFSSVAQLEAIRILIAFAAQMNMVVYQMDVKTAFLNDKLHEEVYVNQPDGFVDPENPNHVYKLKKALYGLKQALRACYDLLSSFLLS</sequence>
<dbReference type="Gene3D" id="3.30.420.10">
    <property type="entry name" value="Ribonuclease H-like superfamily/Ribonuclease H"/>
    <property type="match status" value="1"/>
</dbReference>
<comment type="caution">
    <text evidence="7">The sequence shown here is derived from an EMBL/GenBank/DDBJ whole genome shotgun (WGS) entry which is preliminary data.</text>
</comment>
<keyword evidence="4" id="KW-0175">Coiled coil</keyword>
<proteinExistence type="predicted"/>
<feature type="compositionally biased region" description="Low complexity" evidence="5">
    <location>
        <begin position="234"/>
        <end position="243"/>
    </location>
</feature>
<dbReference type="Pfam" id="PF07727">
    <property type="entry name" value="RVT_2"/>
    <property type="match status" value="1"/>
</dbReference>
<dbReference type="GO" id="GO:0008233">
    <property type="term" value="F:peptidase activity"/>
    <property type="evidence" value="ECO:0007669"/>
    <property type="project" value="UniProtKB-KW"/>
</dbReference>
<name>A0A6L2JIZ8_TANCI</name>
<dbReference type="PROSITE" id="PS50994">
    <property type="entry name" value="INTEGRASE"/>
    <property type="match status" value="1"/>
</dbReference>
<organism evidence="7">
    <name type="scientific">Tanacetum cinerariifolium</name>
    <name type="common">Dalmatian daisy</name>
    <name type="synonym">Chrysanthemum cinerariifolium</name>
    <dbReference type="NCBI Taxonomy" id="118510"/>
    <lineage>
        <taxon>Eukaryota</taxon>
        <taxon>Viridiplantae</taxon>
        <taxon>Streptophyta</taxon>
        <taxon>Embryophyta</taxon>
        <taxon>Tracheophyta</taxon>
        <taxon>Spermatophyta</taxon>
        <taxon>Magnoliopsida</taxon>
        <taxon>eudicotyledons</taxon>
        <taxon>Gunneridae</taxon>
        <taxon>Pentapetalae</taxon>
        <taxon>asterids</taxon>
        <taxon>campanulids</taxon>
        <taxon>Asterales</taxon>
        <taxon>Asteraceae</taxon>
        <taxon>Asteroideae</taxon>
        <taxon>Anthemideae</taxon>
        <taxon>Anthemidinae</taxon>
        <taxon>Tanacetum</taxon>
    </lineage>
</organism>
<feature type="region of interest" description="Disordered" evidence="5">
    <location>
        <begin position="234"/>
        <end position="257"/>
    </location>
</feature>
<dbReference type="InterPro" id="IPR001584">
    <property type="entry name" value="Integrase_cat-core"/>
</dbReference>
<dbReference type="PANTHER" id="PTHR42648:SF21">
    <property type="entry name" value="CYSTEINE-RICH RLK (RECEPTOR-LIKE PROTEIN KINASE) 8"/>
    <property type="match status" value="1"/>
</dbReference>
<dbReference type="GO" id="GO:0015074">
    <property type="term" value="P:DNA integration"/>
    <property type="evidence" value="ECO:0007669"/>
    <property type="project" value="InterPro"/>
</dbReference>
<protein>
    <recommendedName>
        <fullName evidence="6">Integrase catalytic domain-containing protein</fullName>
    </recommendedName>
</protein>
<evidence type="ECO:0000256" key="3">
    <source>
        <dbReference type="ARBA" id="ARBA00022801"/>
    </source>
</evidence>
<evidence type="ECO:0000313" key="7">
    <source>
        <dbReference type="EMBL" id="GEU36642.1"/>
    </source>
</evidence>
<dbReference type="GO" id="GO:0003676">
    <property type="term" value="F:nucleic acid binding"/>
    <property type="evidence" value="ECO:0007669"/>
    <property type="project" value="InterPro"/>
</dbReference>
<dbReference type="InterPro" id="IPR012337">
    <property type="entry name" value="RNaseH-like_sf"/>
</dbReference>
<accession>A0A6L2JIZ8</accession>
<dbReference type="EMBL" id="BKCJ010000833">
    <property type="protein sequence ID" value="GEU36642.1"/>
    <property type="molecule type" value="Genomic_DNA"/>
</dbReference>
<dbReference type="SUPFAM" id="SSF53098">
    <property type="entry name" value="Ribonuclease H-like"/>
    <property type="match status" value="1"/>
</dbReference>
<evidence type="ECO:0000256" key="1">
    <source>
        <dbReference type="ARBA" id="ARBA00022670"/>
    </source>
</evidence>
<dbReference type="InterPro" id="IPR036397">
    <property type="entry name" value="RNaseH_sf"/>
</dbReference>
<keyword evidence="3" id="KW-0378">Hydrolase</keyword>
<dbReference type="PANTHER" id="PTHR42648">
    <property type="entry name" value="TRANSPOSASE, PUTATIVE-RELATED"/>
    <property type="match status" value="1"/>
</dbReference>
<dbReference type="InterPro" id="IPR054722">
    <property type="entry name" value="PolX-like_BBD"/>
</dbReference>
<evidence type="ECO:0000256" key="5">
    <source>
        <dbReference type="SAM" id="MobiDB-lite"/>
    </source>
</evidence>
<dbReference type="GO" id="GO:0006508">
    <property type="term" value="P:proteolysis"/>
    <property type="evidence" value="ECO:0007669"/>
    <property type="project" value="UniProtKB-KW"/>
</dbReference>
<evidence type="ECO:0000259" key="6">
    <source>
        <dbReference type="PROSITE" id="PS50994"/>
    </source>
</evidence>
<feature type="coiled-coil region" evidence="4">
    <location>
        <begin position="474"/>
        <end position="501"/>
    </location>
</feature>
<dbReference type="InterPro" id="IPR039537">
    <property type="entry name" value="Retrotran_Ty1/copia-like"/>
</dbReference>
<evidence type="ECO:0000256" key="2">
    <source>
        <dbReference type="ARBA" id="ARBA00022723"/>
    </source>
</evidence>
<gene>
    <name evidence="7" type="ORF">Tci_008620</name>
</gene>
<dbReference type="AlphaFoldDB" id="A0A6L2JIZ8"/>
<feature type="domain" description="Integrase catalytic" evidence="6">
    <location>
        <begin position="854"/>
        <end position="1030"/>
    </location>
</feature>
<keyword evidence="1" id="KW-0645">Protease</keyword>
<dbReference type="GO" id="GO:0046872">
    <property type="term" value="F:metal ion binding"/>
    <property type="evidence" value="ECO:0007669"/>
    <property type="project" value="UniProtKB-KW"/>
</dbReference>
<dbReference type="Pfam" id="PF22936">
    <property type="entry name" value="Pol_BBD"/>
    <property type="match status" value="1"/>
</dbReference>
<keyword evidence="2" id="KW-0479">Metal-binding</keyword>
<evidence type="ECO:0000256" key="4">
    <source>
        <dbReference type="SAM" id="Coils"/>
    </source>
</evidence>
<reference evidence="7" key="1">
    <citation type="journal article" date="2019" name="Sci. Rep.">
        <title>Draft genome of Tanacetum cinerariifolium, the natural source of mosquito coil.</title>
        <authorList>
            <person name="Yamashiro T."/>
            <person name="Shiraishi A."/>
            <person name="Satake H."/>
            <person name="Nakayama K."/>
        </authorList>
    </citation>
    <scope>NUCLEOTIDE SEQUENCE</scope>
</reference>
<dbReference type="InterPro" id="IPR013103">
    <property type="entry name" value="RVT_2"/>
</dbReference>